<dbReference type="Proteomes" id="UP000527355">
    <property type="component" value="Unassembled WGS sequence"/>
</dbReference>
<sequence>MSSEGPSCSMPRGGGCGQWLCFRISCQAETLPDPQEPFYSRKQKQPVPNGHGETSVPSCARRLDGVTGEVGEGSSAELLGSWSGSGKAMKCPQSWLCPRHGRLLQALAEGLGLILSGRDIPWVKDLQAQGGPCVSLGQIPQHSCCQALKGMRQRHPSPPRPLCGHFSIYVIFNPFRETFYPEVSPHPTVAVFLLAGSSIKGKGG</sequence>
<dbReference type="EMBL" id="JABWUV010000001">
    <property type="protein sequence ID" value="KAF6387339.1"/>
    <property type="molecule type" value="Genomic_DNA"/>
</dbReference>
<evidence type="ECO:0000256" key="1">
    <source>
        <dbReference type="SAM" id="MobiDB-lite"/>
    </source>
</evidence>
<dbReference type="AlphaFoldDB" id="A0A7J8AM73"/>
<name>A0A7J8AM73_MYOMY</name>
<accession>A0A7J8AM73</accession>
<protein>
    <submittedName>
        <fullName evidence="2">Uncharacterized protein</fullName>
    </submittedName>
</protein>
<gene>
    <name evidence="2" type="ORF">mMyoMyo1_007848</name>
</gene>
<proteinExistence type="predicted"/>
<reference evidence="2 3" key="1">
    <citation type="journal article" date="2020" name="Nature">
        <title>Six reference-quality genomes reveal evolution of bat adaptations.</title>
        <authorList>
            <person name="Jebb D."/>
            <person name="Huang Z."/>
            <person name="Pippel M."/>
            <person name="Hughes G.M."/>
            <person name="Lavrichenko K."/>
            <person name="Devanna P."/>
            <person name="Winkler S."/>
            <person name="Jermiin L.S."/>
            <person name="Skirmuntt E.C."/>
            <person name="Katzourakis A."/>
            <person name="Burkitt-Gray L."/>
            <person name="Ray D.A."/>
            <person name="Sullivan K.A.M."/>
            <person name="Roscito J.G."/>
            <person name="Kirilenko B.M."/>
            <person name="Davalos L.M."/>
            <person name="Corthals A.P."/>
            <person name="Power M.L."/>
            <person name="Jones G."/>
            <person name="Ransome R.D."/>
            <person name="Dechmann D.K.N."/>
            <person name="Locatelli A.G."/>
            <person name="Puechmaille S.J."/>
            <person name="Fedrigo O."/>
            <person name="Jarvis E.D."/>
            <person name="Hiller M."/>
            <person name="Vernes S.C."/>
            <person name="Myers E.W."/>
            <person name="Teeling E.C."/>
        </authorList>
    </citation>
    <scope>NUCLEOTIDE SEQUENCE [LARGE SCALE GENOMIC DNA]</scope>
    <source>
        <strain evidence="2">MMyoMyo1</strain>
        <tissue evidence="2">Flight muscle</tissue>
    </source>
</reference>
<comment type="caution">
    <text evidence="2">The sequence shown here is derived from an EMBL/GenBank/DDBJ whole genome shotgun (WGS) entry which is preliminary data.</text>
</comment>
<feature type="region of interest" description="Disordered" evidence="1">
    <location>
        <begin position="35"/>
        <end position="59"/>
    </location>
</feature>
<evidence type="ECO:0000313" key="2">
    <source>
        <dbReference type="EMBL" id="KAF6387339.1"/>
    </source>
</evidence>
<organism evidence="2 3">
    <name type="scientific">Myotis myotis</name>
    <name type="common">Greater mouse-eared bat</name>
    <name type="synonym">Vespertilio myotis</name>
    <dbReference type="NCBI Taxonomy" id="51298"/>
    <lineage>
        <taxon>Eukaryota</taxon>
        <taxon>Metazoa</taxon>
        <taxon>Chordata</taxon>
        <taxon>Craniata</taxon>
        <taxon>Vertebrata</taxon>
        <taxon>Euteleostomi</taxon>
        <taxon>Mammalia</taxon>
        <taxon>Eutheria</taxon>
        <taxon>Laurasiatheria</taxon>
        <taxon>Chiroptera</taxon>
        <taxon>Yangochiroptera</taxon>
        <taxon>Vespertilionidae</taxon>
        <taxon>Myotis</taxon>
    </lineage>
</organism>
<evidence type="ECO:0000313" key="3">
    <source>
        <dbReference type="Proteomes" id="UP000527355"/>
    </source>
</evidence>
<keyword evidence="3" id="KW-1185">Reference proteome</keyword>